<keyword evidence="2" id="KW-0560">Oxidoreductase</keyword>
<dbReference type="GO" id="GO:0010181">
    <property type="term" value="F:FMN binding"/>
    <property type="evidence" value="ECO:0007669"/>
    <property type="project" value="InterPro"/>
</dbReference>
<dbReference type="InterPro" id="IPR001155">
    <property type="entry name" value="OxRdtase_FMN_N"/>
</dbReference>
<dbReference type="InterPro" id="IPR051799">
    <property type="entry name" value="NADH_flavin_oxidoreductase"/>
</dbReference>
<dbReference type="Gene3D" id="3.90.1010.20">
    <property type="match status" value="1"/>
</dbReference>
<dbReference type="RefSeq" id="WP_089978732.1">
    <property type="nucleotide sequence ID" value="NZ_CP084916.1"/>
</dbReference>
<evidence type="ECO:0000256" key="2">
    <source>
        <dbReference type="ARBA" id="ARBA00023002"/>
    </source>
</evidence>
<keyword evidence="1" id="KW-0285">Flavoprotein</keyword>
<name>A0A1H0ZR75_9LACT</name>
<reference evidence="5" key="1">
    <citation type="submission" date="2016-10" db="EMBL/GenBank/DDBJ databases">
        <authorList>
            <person name="Varghese N."/>
            <person name="Submissions S."/>
        </authorList>
    </citation>
    <scope>NUCLEOTIDE SEQUENCE [LARGE SCALE GENOMIC DNA]</scope>
    <source>
        <strain evidence="5">MPL-11</strain>
    </source>
</reference>
<protein>
    <submittedName>
        <fullName evidence="4">Fumarate reductase flavoprotein subunit</fullName>
    </submittedName>
</protein>
<dbReference type="AlphaFoldDB" id="A0A1H0ZR75"/>
<dbReference type="SMART" id="SM00900">
    <property type="entry name" value="FMN_bind"/>
    <property type="match status" value="1"/>
</dbReference>
<sequence length="497" mass="55351">MSKKLFEEMELKSGVRLKNRIMMAPMTIQAAYFDGTVTQEMIDYYAHRSGEVGAIIVESSFVEDKGRGFAGALGNNKDSQVKELRKLANAIKEKGSKAILQIYHAGRMAAPELNGGATPISASPVSALRPEAVTPRQMMPVDIDKMIQNFADATRRAIEAGFDGVEIHGANTYLIQQFFSPHSNRREDKWGGSREARAKFPEAVMRAVQEEVKKQQAEHFIVGYRFSPEEIEEPGIRFEDTMYLLNRLAKLKPDYFHISMGSWNRSSIINKEDSQPLLEKYIEQQSEELAQIALIGVGGVGQRIDAEATLKAGYDLVAVGKAFLVEPNWVEKAKSDEEIKDFADISEQNLLHVPEPLWDVMDFMIRDVQAEEQKYEQLKELQNVKITFNPGTYEASVEGHDGSGILMKVTFSDTKILAIELDGQEQPDAVATTVFKRLPEEIITGQTLQVDVISGATVTSKSLIDGVADAVEKANGNSEALRVRSKDAVQWESTEVR</sequence>
<organism evidence="4 5">
    <name type="scientific">Carnobacterium viridans</name>
    <dbReference type="NCBI Taxonomy" id="174587"/>
    <lineage>
        <taxon>Bacteria</taxon>
        <taxon>Bacillati</taxon>
        <taxon>Bacillota</taxon>
        <taxon>Bacilli</taxon>
        <taxon>Lactobacillales</taxon>
        <taxon>Carnobacteriaceae</taxon>
        <taxon>Carnobacterium</taxon>
    </lineage>
</organism>
<dbReference type="EMBL" id="FNJW01000008">
    <property type="protein sequence ID" value="SDQ29869.1"/>
    <property type="molecule type" value="Genomic_DNA"/>
</dbReference>
<feature type="domain" description="FMN-binding" evidence="3">
    <location>
        <begin position="399"/>
        <end position="474"/>
    </location>
</feature>
<dbReference type="GO" id="GO:0016020">
    <property type="term" value="C:membrane"/>
    <property type="evidence" value="ECO:0007669"/>
    <property type="project" value="InterPro"/>
</dbReference>
<dbReference type="Gene3D" id="3.20.20.70">
    <property type="entry name" value="Aldolase class I"/>
    <property type="match status" value="1"/>
</dbReference>
<dbReference type="OrthoDB" id="9806724at2"/>
<dbReference type="GO" id="GO:0016491">
    <property type="term" value="F:oxidoreductase activity"/>
    <property type="evidence" value="ECO:0007669"/>
    <property type="project" value="UniProtKB-KW"/>
</dbReference>
<evidence type="ECO:0000259" key="3">
    <source>
        <dbReference type="SMART" id="SM00900"/>
    </source>
</evidence>
<proteinExistence type="predicted"/>
<evidence type="ECO:0000256" key="1">
    <source>
        <dbReference type="ARBA" id="ARBA00022630"/>
    </source>
</evidence>
<dbReference type="InterPro" id="IPR007329">
    <property type="entry name" value="FMN-bd"/>
</dbReference>
<accession>A0A1H0ZR75</accession>
<dbReference type="CDD" id="cd04735">
    <property type="entry name" value="OYE_like_4_FMN"/>
    <property type="match status" value="1"/>
</dbReference>
<dbReference type="Pfam" id="PF00724">
    <property type="entry name" value="Oxidored_FMN"/>
    <property type="match status" value="1"/>
</dbReference>
<dbReference type="Pfam" id="PF04205">
    <property type="entry name" value="FMN_bind"/>
    <property type="match status" value="1"/>
</dbReference>
<keyword evidence="5" id="KW-1185">Reference proteome</keyword>
<evidence type="ECO:0000313" key="4">
    <source>
        <dbReference type="EMBL" id="SDQ29869.1"/>
    </source>
</evidence>
<dbReference type="InterPro" id="IPR013785">
    <property type="entry name" value="Aldolase_TIM"/>
</dbReference>
<evidence type="ECO:0000313" key="5">
    <source>
        <dbReference type="Proteomes" id="UP000199481"/>
    </source>
</evidence>
<gene>
    <name evidence="4" type="ORF">SAMN04487752_1667</name>
</gene>
<dbReference type="Proteomes" id="UP000199481">
    <property type="component" value="Unassembled WGS sequence"/>
</dbReference>
<dbReference type="PANTHER" id="PTHR43656">
    <property type="entry name" value="BINDING OXIDOREDUCTASE, PUTATIVE (AFU_ORTHOLOGUE AFUA_2G08260)-RELATED"/>
    <property type="match status" value="1"/>
</dbReference>
<dbReference type="SUPFAM" id="SSF51395">
    <property type="entry name" value="FMN-linked oxidoreductases"/>
    <property type="match status" value="1"/>
</dbReference>
<dbReference type="PANTHER" id="PTHR43656:SF2">
    <property type="entry name" value="BINDING OXIDOREDUCTASE, PUTATIVE (AFU_ORTHOLOGUE AFUA_2G08260)-RELATED"/>
    <property type="match status" value="1"/>
</dbReference>